<organism evidence="2 3">
    <name type="scientific">Trema orientale</name>
    <name type="common">Charcoal tree</name>
    <name type="synonym">Celtis orientalis</name>
    <dbReference type="NCBI Taxonomy" id="63057"/>
    <lineage>
        <taxon>Eukaryota</taxon>
        <taxon>Viridiplantae</taxon>
        <taxon>Streptophyta</taxon>
        <taxon>Embryophyta</taxon>
        <taxon>Tracheophyta</taxon>
        <taxon>Spermatophyta</taxon>
        <taxon>Magnoliopsida</taxon>
        <taxon>eudicotyledons</taxon>
        <taxon>Gunneridae</taxon>
        <taxon>Pentapetalae</taxon>
        <taxon>rosids</taxon>
        <taxon>fabids</taxon>
        <taxon>Rosales</taxon>
        <taxon>Cannabaceae</taxon>
        <taxon>Trema</taxon>
    </lineage>
</organism>
<keyword evidence="3" id="KW-1185">Reference proteome</keyword>
<dbReference type="EMBL" id="JXTC01000032">
    <property type="protein sequence ID" value="PON97312.1"/>
    <property type="molecule type" value="Genomic_DNA"/>
</dbReference>
<dbReference type="AlphaFoldDB" id="A0A2P5FHQ9"/>
<gene>
    <name evidence="2" type="ORF">TorRG33x02_067790</name>
</gene>
<evidence type="ECO:0008006" key="4">
    <source>
        <dbReference type="Google" id="ProtNLM"/>
    </source>
</evidence>
<dbReference type="Proteomes" id="UP000237000">
    <property type="component" value="Unassembled WGS sequence"/>
</dbReference>
<keyword evidence="1" id="KW-0472">Membrane</keyword>
<dbReference type="InParanoid" id="A0A2P5FHQ9"/>
<comment type="caution">
    <text evidence="2">The sequence shown here is derived from an EMBL/GenBank/DDBJ whole genome shotgun (WGS) entry which is preliminary data.</text>
</comment>
<protein>
    <recommendedName>
        <fullName evidence="4">Transmembrane protein</fullName>
    </recommendedName>
</protein>
<evidence type="ECO:0000313" key="2">
    <source>
        <dbReference type="EMBL" id="PON97312.1"/>
    </source>
</evidence>
<accession>A0A2P5FHQ9</accession>
<sequence length="37" mass="4344">MTWNSTRLFSTNHPGLEYICCLYTLLFLLVLFLAFSD</sequence>
<reference evidence="3" key="1">
    <citation type="submission" date="2016-06" db="EMBL/GenBank/DDBJ databases">
        <title>Parallel loss of symbiosis genes in relatives of nitrogen-fixing non-legume Parasponia.</title>
        <authorList>
            <person name="Van Velzen R."/>
            <person name="Holmer R."/>
            <person name="Bu F."/>
            <person name="Rutten L."/>
            <person name="Van Zeijl A."/>
            <person name="Liu W."/>
            <person name="Santuari L."/>
            <person name="Cao Q."/>
            <person name="Sharma T."/>
            <person name="Shen D."/>
            <person name="Roswanjaya Y."/>
            <person name="Wardhani T."/>
            <person name="Kalhor M.S."/>
            <person name="Jansen J."/>
            <person name="Van den Hoogen J."/>
            <person name="Gungor B."/>
            <person name="Hartog M."/>
            <person name="Hontelez J."/>
            <person name="Verver J."/>
            <person name="Yang W.-C."/>
            <person name="Schijlen E."/>
            <person name="Repin R."/>
            <person name="Schilthuizen M."/>
            <person name="Schranz E."/>
            <person name="Heidstra R."/>
            <person name="Miyata K."/>
            <person name="Fedorova E."/>
            <person name="Kohlen W."/>
            <person name="Bisseling T."/>
            <person name="Smit S."/>
            <person name="Geurts R."/>
        </authorList>
    </citation>
    <scope>NUCLEOTIDE SEQUENCE [LARGE SCALE GENOMIC DNA]</scope>
    <source>
        <strain evidence="3">cv. RG33-2</strain>
    </source>
</reference>
<keyword evidence="1" id="KW-0812">Transmembrane</keyword>
<name>A0A2P5FHQ9_TREOI</name>
<evidence type="ECO:0000313" key="3">
    <source>
        <dbReference type="Proteomes" id="UP000237000"/>
    </source>
</evidence>
<proteinExistence type="predicted"/>
<feature type="transmembrane region" description="Helical" evidence="1">
    <location>
        <begin position="15"/>
        <end position="35"/>
    </location>
</feature>
<keyword evidence="1" id="KW-1133">Transmembrane helix</keyword>
<evidence type="ECO:0000256" key="1">
    <source>
        <dbReference type="SAM" id="Phobius"/>
    </source>
</evidence>